<organism evidence="2 3">
    <name type="scientific">Chlorobaculum thiosulfatiphilum</name>
    <name type="common">Chlorobium limicola f.sp. thiosulfatophilum</name>
    <dbReference type="NCBI Taxonomy" id="115852"/>
    <lineage>
        <taxon>Bacteria</taxon>
        <taxon>Pseudomonadati</taxon>
        <taxon>Chlorobiota</taxon>
        <taxon>Chlorobiia</taxon>
        <taxon>Chlorobiales</taxon>
        <taxon>Chlorobiaceae</taxon>
        <taxon>Chlorobaculum</taxon>
    </lineage>
</organism>
<dbReference type="Proteomes" id="UP000308271">
    <property type="component" value="Unassembled WGS sequence"/>
</dbReference>
<dbReference type="OrthoDB" id="597193at2"/>
<sequence length="291" mass="32530">MKKRTSILTATVLSSLCISAPARPAMAESALKPTFDTLFEPLLADPMEPRIAVMPMLGKKQLQLDIGTSADLYQNDSKTFAVGIDFATWSLLNRTSNFKFPVDCIDYMFGINTTVRREIKESPLPFDEASVRVRLSHISAHFEDGHTDDNGDWLNPGDSPFGIPFTYSREFVNVTGALSAPGRRVYLGYQYMYNTLPDEISPSSFQAGAEIGLPYNAYVAADFKLLPKWRRDEAKTDGYRGTWNLQAGMRLTSIGLENVRIAANYFSGMSRQGMYFYKPESFTTLGMIVDL</sequence>
<keyword evidence="1" id="KW-0732">Signal</keyword>
<evidence type="ECO:0000313" key="2">
    <source>
        <dbReference type="EMBL" id="TNJ39871.1"/>
    </source>
</evidence>
<protein>
    <recommendedName>
        <fullName evidence="4">DUF1207 domain-containing protein</fullName>
    </recommendedName>
</protein>
<evidence type="ECO:0000256" key="1">
    <source>
        <dbReference type="SAM" id="SignalP"/>
    </source>
</evidence>
<comment type="caution">
    <text evidence="2">The sequence shown here is derived from an EMBL/GenBank/DDBJ whole genome shotgun (WGS) entry which is preliminary data.</text>
</comment>
<dbReference type="EMBL" id="VDCH01000003">
    <property type="protein sequence ID" value="TNJ39871.1"/>
    <property type="molecule type" value="Genomic_DNA"/>
</dbReference>
<gene>
    <name evidence="2" type="ORF">FGF66_02765</name>
</gene>
<reference evidence="2 3" key="1">
    <citation type="submission" date="2019-05" db="EMBL/GenBank/DDBJ databases">
        <title>Draft Whole-Genome sequence of the green sulfur bacterium Chlorobaculum thiosulfatiphilum DSM 249.</title>
        <authorList>
            <person name="Meyer T.E."/>
            <person name="Kyndt J.A."/>
        </authorList>
    </citation>
    <scope>NUCLEOTIDE SEQUENCE [LARGE SCALE GENOMIC DNA]</scope>
    <source>
        <strain evidence="2 3">DSM 249</strain>
    </source>
</reference>
<keyword evidence="3" id="KW-1185">Reference proteome</keyword>
<evidence type="ECO:0008006" key="4">
    <source>
        <dbReference type="Google" id="ProtNLM"/>
    </source>
</evidence>
<feature type="signal peptide" evidence="1">
    <location>
        <begin position="1"/>
        <end position="27"/>
    </location>
</feature>
<feature type="chain" id="PRO_5023141944" description="DUF1207 domain-containing protein" evidence="1">
    <location>
        <begin position="28"/>
        <end position="291"/>
    </location>
</feature>
<accession>A0A5C4SAY3</accession>
<dbReference type="AlphaFoldDB" id="A0A5C4SAY3"/>
<evidence type="ECO:0000313" key="3">
    <source>
        <dbReference type="Proteomes" id="UP000308271"/>
    </source>
</evidence>
<name>A0A5C4SAY3_CHLTI</name>
<dbReference type="RefSeq" id="WP_139456173.1">
    <property type="nucleotide sequence ID" value="NZ_VDCH01000003.1"/>
</dbReference>
<proteinExistence type="predicted"/>